<protein>
    <submittedName>
        <fullName evidence="1">Uncharacterized protein</fullName>
    </submittedName>
</protein>
<reference evidence="1" key="1">
    <citation type="journal article" date="2021" name="Proc. Natl. Acad. Sci. U.S.A.">
        <title>A Catalog of Tens of Thousands of Viruses from Human Metagenomes Reveals Hidden Associations with Chronic Diseases.</title>
        <authorList>
            <person name="Tisza M.J."/>
            <person name="Buck C.B."/>
        </authorList>
    </citation>
    <scope>NUCLEOTIDE SEQUENCE</scope>
    <source>
        <strain evidence="1">Ct2m58</strain>
    </source>
</reference>
<name>A0A8S5TMD5_9CAUD</name>
<proteinExistence type="predicted"/>
<organism evidence="1">
    <name type="scientific">Podoviridae sp. ct2m58</name>
    <dbReference type="NCBI Taxonomy" id="2827721"/>
    <lineage>
        <taxon>Viruses</taxon>
        <taxon>Duplodnaviria</taxon>
        <taxon>Heunggongvirae</taxon>
        <taxon>Uroviricota</taxon>
        <taxon>Caudoviricetes</taxon>
    </lineage>
</organism>
<accession>A0A8S5TMD5</accession>
<sequence length="32" mass="3777">MIKTKTKHKNKYVHIGFGLLDHMKLIKIIEPT</sequence>
<dbReference type="EMBL" id="BK032856">
    <property type="protein sequence ID" value="DAF64320.1"/>
    <property type="molecule type" value="Genomic_DNA"/>
</dbReference>
<evidence type="ECO:0000313" key="1">
    <source>
        <dbReference type="EMBL" id="DAF64320.1"/>
    </source>
</evidence>